<dbReference type="OrthoDB" id="2339979at2"/>
<evidence type="ECO:0000259" key="1">
    <source>
        <dbReference type="Pfam" id="PF07523"/>
    </source>
</evidence>
<dbReference type="RefSeq" id="WP_096835827.1">
    <property type="nucleotide sequence ID" value="NZ_JXJX01000008.1"/>
</dbReference>
<sequence>MKIIREIDADKSAPTGQHAISYPQISIRTNRTPDRTNLDEIVEIADNAAAQFPIEDQAHRSEAVFKKLTSYFGSGTLGHAWIIIFNSDKDGDYTSYGFHDKYGFVKNGTGGGTNDRPDRKFNISLTVPLKNLEETQSNLEQNVIPNLIIQSNIVANAMGLPTNEVSGVYTPINNCSWFAGNVWNAIKDEPLVFEQDFDGAAHAYNWGMPFLNDVTSIGDPGMIAESIADIDQSKITLKDVTLSLGEKWDRELPFVSCLDEKGNTVEWKDSRISSNGLNIDTSKAGVYNNIKYTFNGEQGKVDSNPITINVKIMM</sequence>
<organism evidence="2 3">
    <name type="scientific">Pseudolactococcus plantarum</name>
    <dbReference type="NCBI Taxonomy" id="1365"/>
    <lineage>
        <taxon>Bacteria</taxon>
        <taxon>Bacillati</taxon>
        <taxon>Bacillota</taxon>
        <taxon>Bacilli</taxon>
        <taxon>Lactobacillales</taxon>
        <taxon>Streptococcaceae</taxon>
        <taxon>Pseudolactococcus</taxon>
    </lineage>
</organism>
<proteinExistence type="predicted"/>
<dbReference type="InterPro" id="IPR022038">
    <property type="entry name" value="Ig-like_bact"/>
</dbReference>
<evidence type="ECO:0000313" key="2">
    <source>
        <dbReference type="EMBL" id="PCS06447.1"/>
    </source>
</evidence>
<dbReference type="Gene3D" id="2.60.40.10">
    <property type="entry name" value="Immunoglobulins"/>
    <property type="match status" value="1"/>
</dbReference>
<name>A0A2A5RYW3_9LACT</name>
<evidence type="ECO:0000313" key="3">
    <source>
        <dbReference type="Proteomes" id="UP000242246"/>
    </source>
</evidence>
<keyword evidence="3" id="KW-1185">Reference proteome</keyword>
<comment type="caution">
    <text evidence="2">The sequence shown here is derived from an EMBL/GenBank/DDBJ whole genome shotgun (WGS) entry which is preliminary data.</text>
</comment>
<dbReference type="Proteomes" id="UP000242246">
    <property type="component" value="Unassembled WGS sequence"/>
</dbReference>
<dbReference type="EMBL" id="JXJX01000008">
    <property type="protein sequence ID" value="PCS06447.1"/>
    <property type="molecule type" value="Genomic_DNA"/>
</dbReference>
<accession>A0A2A5RYW3</accession>
<feature type="domain" description="Ig-like" evidence="1">
    <location>
        <begin position="238"/>
        <end position="300"/>
    </location>
</feature>
<protein>
    <recommendedName>
        <fullName evidence="1">Ig-like domain-containing protein</fullName>
    </recommendedName>
</protein>
<gene>
    <name evidence="2" type="ORF">RU87_GL001656</name>
</gene>
<dbReference type="AlphaFoldDB" id="A0A2A5RYW3"/>
<dbReference type="InterPro" id="IPR013783">
    <property type="entry name" value="Ig-like_fold"/>
</dbReference>
<reference evidence="2 3" key="1">
    <citation type="submission" date="2014-12" db="EMBL/GenBank/DDBJ databases">
        <title>Draft genome sequences of 10 type strains of Lactococcus.</title>
        <authorList>
            <person name="Sun Z."/>
            <person name="Zhong Z."/>
            <person name="Liu W."/>
            <person name="Zhang W."/>
            <person name="Zhang H."/>
        </authorList>
    </citation>
    <scope>NUCLEOTIDE SEQUENCE [LARGE SCALE GENOMIC DNA]</scope>
    <source>
        <strain evidence="2 3">DSM 20686</strain>
    </source>
</reference>
<dbReference type="Pfam" id="PF07523">
    <property type="entry name" value="Big_3"/>
    <property type="match status" value="1"/>
</dbReference>